<dbReference type="PANTHER" id="PTHR47123:SF6">
    <property type="entry name" value="F-BOX PROTEIN SKIP23-LIKE ISOFORM X1"/>
    <property type="match status" value="1"/>
</dbReference>
<dbReference type="EMBL" id="JACGWO010000003">
    <property type="protein sequence ID" value="KAK4433299.1"/>
    <property type="molecule type" value="Genomic_DNA"/>
</dbReference>
<reference evidence="2" key="1">
    <citation type="submission" date="2020-06" db="EMBL/GenBank/DDBJ databases">
        <authorList>
            <person name="Li T."/>
            <person name="Hu X."/>
            <person name="Zhang T."/>
            <person name="Song X."/>
            <person name="Zhang H."/>
            <person name="Dai N."/>
            <person name="Sheng W."/>
            <person name="Hou X."/>
            <person name="Wei L."/>
        </authorList>
    </citation>
    <scope>NUCLEOTIDE SEQUENCE</scope>
    <source>
        <strain evidence="2">3651</strain>
        <tissue evidence="2">Leaf</tissue>
    </source>
</reference>
<evidence type="ECO:0000313" key="2">
    <source>
        <dbReference type="EMBL" id="KAK4433299.1"/>
    </source>
</evidence>
<protein>
    <submittedName>
        <fullName evidence="2">F-box protein SKIP23</fullName>
    </submittedName>
</protein>
<comment type="caution">
    <text evidence="2">The sequence shown here is derived from an EMBL/GenBank/DDBJ whole genome shotgun (WGS) entry which is preliminary data.</text>
</comment>
<sequence length="245" mass="28190">MAIHNNNKLWYIKSGDEKWTLVSDKWTSFGPFADVVNHKGHIYVTDRRECTWVFDSMFELTNVTGVLNSHSPNGHLVELYKGELFSVGCCPRLPSWDWREEFIILRFDEQGEKWVETKTVDNQIIFIGDDCSFSVSAHEFEDCKGSRVFYTNWDAFFPSEKYYGDVGYDKTDPHDYCFVPSDDVKLKFRELHGHNVIGVHDFATGKTGSVLKFPEYADIFCPPPPPHLGSPALSCNSETFKMLNM</sequence>
<evidence type="ECO:0000313" key="3">
    <source>
        <dbReference type="Proteomes" id="UP001293254"/>
    </source>
</evidence>
<dbReference type="Proteomes" id="UP001293254">
    <property type="component" value="Unassembled WGS sequence"/>
</dbReference>
<dbReference type="InterPro" id="IPR005174">
    <property type="entry name" value="KIB1-4_b-propeller"/>
</dbReference>
<keyword evidence="3" id="KW-1185">Reference proteome</keyword>
<dbReference type="Pfam" id="PF03478">
    <property type="entry name" value="Beta-prop_KIB1-4"/>
    <property type="match status" value="1"/>
</dbReference>
<organism evidence="2 3">
    <name type="scientific">Sesamum alatum</name>
    <dbReference type="NCBI Taxonomy" id="300844"/>
    <lineage>
        <taxon>Eukaryota</taxon>
        <taxon>Viridiplantae</taxon>
        <taxon>Streptophyta</taxon>
        <taxon>Embryophyta</taxon>
        <taxon>Tracheophyta</taxon>
        <taxon>Spermatophyta</taxon>
        <taxon>Magnoliopsida</taxon>
        <taxon>eudicotyledons</taxon>
        <taxon>Gunneridae</taxon>
        <taxon>Pentapetalae</taxon>
        <taxon>asterids</taxon>
        <taxon>lamiids</taxon>
        <taxon>Lamiales</taxon>
        <taxon>Pedaliaceae</taxon>
        <taxon>Sesamum</taxon>
    </lineage>
</organism>
<evidence type="ECO:0000259" key="1">
    <source>
        <dbReference type="Pfam" id="PF03478"/>
    </source>
</evidence>
<name>A0AAE1YNL6_9LAMI</name>
<gene>
    <name evidence="2" type="ORF">Salat_1092200</name>
</gene>
<feature type="domain" description="KIB1-4 beta-propeller" evidence="1">
    <location>
        <begin position="1"/>
        <end position="164"/>
    </location>
</feature>
<dbReference type="AlphaFoldDB" id="A0AAE1YNL6"/>
<accession>A0AAE1YNL6</accession>
<reference evidence="2" key="2">
    <citation type="journal article" date="2024" name="Plant">
        <title>Genomic evolution and insights into agronomic trait innovations of Sesamum species.</title>
        <authorList>
            <person name="Miao H."/>
            <person name="Wang L."/>
            <person name="Qu L."/>
            <person name="Liu H."/>
            <person name="Sun Y."/>
            <person name="Le M."/>
            <person name="Wang Q."/>
            <person name="Wei S."/>
            <person name="Zheng Y."/>
            <person name="Lin W."/>
            <person name="Duan Y."/>
            <person name="Cao H."/>
            <person name="Xiong S."/>
            <person name="Wang X."/>
            <person name="Wei L."/>
            <person name="Li C."/>
            <person name="Ma Q."/>
            <person name="Ju M."/>
            <person name="Zhao R."/>
            <person name="Li G."/>
            <person name="Mu C."/>
            <person name="Tian Q."/>
            <person name="Mei H."/>
            <person name="Zhang T."/>
            <person name="Gao T."/>
            <person name="Zhang H."/>
        </authorList>
    </citation>
    <scope>NUCLEOTIDE SEQUENCE</scope>
    <source>
        <strain evidence="2">3651</strain>
    </source>
</reference>
<proteinExistence type="predicted"/>
<dbReference type="InterPro" id="IPR051304">
    <property type="entry name" value="SCF_F-box_domain"/>
</dbReference>
<dbReference type="PANTHER" id="PTHR47123">
    <property type="entry name" value="F-BOX PROTEIN SKIP23"/>
    <property type="match status" value="1"/>
</dbReference>